<dbReference type="RefSeq" id="WP_111433218.1">
    <property type="nucleotide sequence ID" value="NZ_JACIGG010000014.1"/>
</dbReference>
<keyword evidence="4" id="KW-0963">Cytoplasm</keyword>
<dbReference type="Pfam" id="PF02545">
    <property type="entry name" value="Maf"/>
    <property type="match status" value="1"/>
</dbReference>
<keyword evidence="2 4" id="KW-0378">Hydrolase</keyword>
<proteinExistence type="inferred from homology"/>
<keyword evidence="3 4" id="KW-0546">Nucleotide metabolism</keyword>
<gene>
    <name evidence="5" type="ORF">CH339_05165</name>
</gene>
<dbReference type="InterPro" id="IPR029001">
    <property type="entry name" value="ITPase-like_fam"/>
</dbReference>
<dbReference type="PIRSF" id="PIRSF006305">
    <property type="entry name" value="Maf"/>
    <property type="match status" value="1"/>
</dbReference>
<organism evidence="5 6">
    <name type="scientific">Rhodobium orientis</name>
    <dbReference type="NCBI Taxonomy" id="34017"/>
    <lineage>
        <taxon>Bacteria</taxon>
        <taxon>Pseudomonadati</taxon>
        <taxon>Pseudomonadota</taxon>
        <taxon>Alphaproteobacteria</taxon>
        <taxon>Hyphomicrobiales</taxon>
        <taxon>Rhodobiaceae</taxon>
        <taxon>Rhodobium</taxon>
    </lineage>
</organism>
<dbReference type="AlphaFoldDB" id="A0A327JV37"/>
<keyword evidence="6" id="KW-1185">Reference proteome</keyword>
<dbReference type="HAMAP" id="MF_00528">
    <property type="entry name" value="Maf"/>
    <property type="match status" value="1"/>
</dbReference>
<comment type="caution">
    <text evidence="5">The sequence shown here is derived from an EMBL/GenBank/DDBJ whole genome shotgun (WGS) entry which is preliminary data.</text>
</comment>
<name>A0A327JV37_9HYPH</name>
<dbReference type="EC" id="3.6.1.9" evidence="4"/>
<comment type="cofactor">
    <cofactor evidence="1 4">
        <name>a divalent metal cation</name>
        <dbReference type="ChEBI" id="CHEBI:60240"/>
    </cofactor>
</comment>
<dbReference type="InterPro" id="IPR003697">
    <property type="entry name" value="Maf-like"/>
</dbReference>
<reference evidence="5 6" key="1">
    <citation type="submission" date="2017-07" db="EMBL/GenBank/DDBJ databases">
        <title>Draft Genome Sequences of Select Purple Nonsulfur Bacteria.</title>
        <authorList>
            <person name="Lasarre B."/>
            <person name="Mckinlay J.B."/>
        </authorList>
    </citation>
    <scope>NUCLEOTIDE SEQUENCE [LARGE SCALE GENOMIC DNA]</scope>
    <source>
        <strain evidence="5 6">DSM 11290</strain>
    </source>
</reference>
<dbReference type="Gene3D" id="3.90.950.10">
    <property type="match status" value="1"/>
</dbReference>
<dbReference type="OrthoDB" id="9813962at2"/>
<evidence type="ECO:0000313" key="6">
    <source>
        <dbReference type="Proteomes" id="UP000249299"/>
    </source>
</evidence>
<dbReference type="GO" id="GO:0005737">
    <property type="term" value="C:cytoplasm"/>
    <property type="evidence" value="ECO:0007669"/>
    <property type="project" value="UniProtKB-SubCell"/>
</dbReference>
<evidence type="ECO:0000256" key="3">
    <source>
        <dbReference type="ARBA" id="ARBA00023080"/>
    </source>
</evidence>
<evidence type="ECO:0000256" key="4">
    <source>
        <dbReference type="HAMAP-Rule" id="MF_00528"/>
    </source>
</evidence>
<feature type="active site" description="Proton acceptor" evidence="4">
    <location>
        <position position="75"/>
    </location>
</feature>
<comment type="similarity">
    <text evidence="4">Belongs to the Maf family.</text>
</comment>
<comment type="function">
    <text evidence="4">Nucleoside triphosphate pyrophosphatase. May have a dual role in cell division arrest and in preventing the incorporation of modified nucleotides into cellular nucleic acids.</text>
</comment>
<dbReference type="PANTHER" id="PTHR43213">
    <property type="entry name" value="BIFUNCTIONAL DTTP/UTP PYROPHOSPHATASE/METHYLTRANSFERASE PROTEIN-RELATED"/>
    <property type="match status" value="1"/>
</dbReference>
<dbReference type="GO" id="GO:0009117">
    <property type="term" value="P:nucleotide metabolic process"/>
    <property type="evidence" value="ECO:0007669"/>
    <property type="project" value="UniProtKB-KW"/>
</dbReference>
<comment type="catalytic activity">
    <reaction evidence="4">
        <text>a 2'-deoxyribonucleoside 5'-triphosphate + H2O = a 2'-deoxyribonucleoside 5'-phosphate + diphosphate + H(+)</text>
        <dbReference type="Rhea" id="RHEA:44644"/>
        <dbReference type="ChEBI" id="CHEBI:15377"/>
        <dbReference type="ChEBI" id="CHEBI:15378"/>
        <dbReference type="ChEBI" id="CHEBI:33019"/>
        <dbReference type="ChEBI" id="CHEBI:61560"/>
        <dbReference type="ChEBI" id="CHEBI:65317"/>
        <dbReference type="EC" id="3.6.1.9"/>
    </reaction>
</comment>
<evidence type="ECO:0000313" key="5">
    <source>
        <dbReference type="EMBL" id="RAI28792.1"/>
    </source>
</evidence>
<protein>
    <recommendedName>
        <fullName evidence="4">Nucleoside triphosphate pyrophosphatase</fullName>
        <ecNumber evidence="4">3.6.1.9</ecNumber>
    </recommendedName>
    <alternativeName>
        <fullName evidence="4">Nucleotide pyrophosphatase</fullName>
        <shortName evidence="4">Nucleotide PPase</shortName>
    </alternativeName>
</protein>
<dbReference type="GO" id="GO:0047429">
    <property type="term" value="F:nucleoside triphosphate diphosphatase activity"/>
    <property type="evidence" value="ECO:0007669"/>
    <property type="project" value="UniProtKB-EC"/>
</dbReference>
<dbReference type="PANTHER" id="PTHR43213:SF5">
    <property type="entry name" value="BIFUNCTIONAL DTTP_UTP PYROPHOSPHATASE_METHYLTRANSFERASE PROTEIN-RELATED"/>
    <property type="match status" value="1"/>
</dbReference>
<evidence type="ECO:0000256" key="1">
    <source>
        <dbReference type="ARBA" id="ARBA00001968"/>
    </source>
</evidence>
<dbReference type="EMBL" id="NPEV01000007">
    <property type="protein sequence ID" value="RAI28792.1"/>
    <property type="molecule type" value="Genomic_DNA"/>
</dbReference>
<evidence type="ECO:0000256" key="2">
    <source>
        <dbReference type="ARBA" id="ARBA00022801"/>
    </source>
</evidence>
<sequence length="198" mass="21160">MPSIILASESTTRITLLENAGVSFTSQGAAVDEETVKAPLLVSGMPPDDIATVLAEAKALAVSERHPDALVIGADQTLAFRDACLSKPETMQDARRLLLDLSGQSHSLHAAVACARNGETLWRFLSTAHLKMRAFSPEFVGRYLADVGEAALTSVGAYQLEGCGVQLFEEIDGDFFTILGLPMLPLLDFLRAEGAIDK</sequence>
<dbReference type="CDD" id="cd00555">
    <property type="entry name" value="Maf"/>
    <property type="match status" value="1"/>
</dbReference>
<comment type="caution">
    <text evidence="4">Lacks conserved residue(s) required for the propagation of feature annotation.</text>
</comment>
<dbReference type="SUPFAM" id="SSF52972">
    <property type="entry name" value="ITPase-like"/>
    <property type="match status" value="1"/>
</dbReference>
<comment type="subcellular location">
    <subcellularLocation>
        <location evidence="4">Cytoplasm</location>
    </subcellularLocation>
</comment>
<dbReference type="Proteomes" id="UP000249299">
    <property type="component" value="Unassembled WGS sequence"/>
</dbReference>
<comment type="catalytic activity">
    <reaction evidence="4">
        <text>a ribonucleoside 5'-triphosphate + H2O = a ribonucleoside 5'-phosphate + diphosphate + H(+)</text>
        <dbReference type="Rhea" id="RHEA:23996"/>
        <dbReference type="ChEBI" id="CHEBI:15377"/>
        <dbReference type="ChEBI" id="CHEBI:15378"/>
        <dbReference type="ChEBI" id="CHEBI:33019"/>
        <dbReference type="ChEBI" id="CHEBI:58043"/>
        <dbReference type="ChEBI" id="CHEBI:61557"/>
        <dbReference type="EC" id="3.6.1.9"/>
    </reaction>
</comment>
<accession>A0A327JV37</accession>